<gene>
    <name evidence="6" type="ORF">ACIBP5_11860</name>
</gene>
<keyword evidence="3 6" id="KW-0560">Oxidoreductase</keyword>
<keyword evidence="4" id="KW-0503">Monooxygenase</keyword>
<dbReference type="InterPro" id="IPR011251">
    <property type="entry name" value="Luciferase-like_dom"/>
</dbReference>
<dbReference type="InterPro" id="IPR050172">
    <property type="entry name" value="SsuD_RutA_monooxygenase"/>
</dbReference>
<evidence type="ECO:0000313" key="6">
    <source>
        <dbReference type="EMBL" id="MFI7440642.1"/>
    </source>
</evidence>
<reference evidence="6 7" key="1">
    <citation type="submission" date="2024-10" db="EMBL/GenBank/DDBJ databases">
        <title>The Natural Products Discovery Center: Release of the First 8490 Sequenced Strains for Exploring Actinobacteria Biosynthetic Diversity.</title>
        <authorList>
            <person name="Kalkreuter E."/>
            <person name="Kautsar S.A."/>
            <person name="Yang D."/>
            <person name="Bader C.D."/>
            <person name="Teijaro C.N."/>
            <person name="Fluegel L."/>
            <person name="Davis C.M."/>
            <person name="Simpson J.R."/>
            <person name="Lauterbach L."/>
            <person name="Steele A.D."/>
            <person name="Gui C."/>
            <person name="Meng S."/>
            <person name="Li G."/>
            <person name="Viehrig K."/>
            <person name="Ye F."/>
            <person name="Su P."/>
            <person name="Kiefer A.F."/>
            <person name="Nichols A."/>
            <person name="Cepeda A.J."/>
            <person name="Yan W."/>
            <person name="Fan B."/>
            <person name="Jiang Y."/>
            <person name="Adhikari A."/>
            <person name="Zheng C.-J."/>
            <person name="Schuster L."/>
            <person name="Cowan T.M."/>
            <person name="Smanski M.J."/>
            <person name="Chevrette M.G."/>
            <person name="De Carvalho L.P.S."/>
            <person name="Shen B."/>
        </authorList>
    </citation>
    <scope>NUCLEOTIDE SEQUENCE [LARGE SCALE GENOMIC DNA]</scope>
    <source>
        <strain evidence="6 7">NPDC049503</strain>
    </source>
</reference>
<dbReference type="Gene3D" id="3.20.20.30">
    <property type="entry name" value="Luciferase-like domain"/>
    <property type="match status" value="1"/>
</dbReference>
<dbReference type="EMBL" id="JBITMB010000003">
    <property type="protein sequence ID" value="MFI7440642.1"/>
    <property type="molecule type" value="Genomic_DNA"/>
</dbReference>
<keyword evidence="7" id="KW-1185">Reference proteome</keyword>
<dbReference type="EC" id="1.-.-.-" evidence="6"/>
<dbReference type="PANTHER" id="PTHR42847">
    <property type="entry name" value="ALKANESULFONATE MONOOXYGENASE"/>
    <property type="match status" value="1"/>
</dbReference>
<evidence type="ECO:0000259" key="5">
    <source>
        <dbReference type="Pfam" id="PF00296"/>
    </source>
</evidence>
<dbReference type="Proteomes" id="UP001612928">
    <property type="component" value="Unassembled WGS sequence"/>
</dbReference>
<evidence type="ECO:0000256" key="1">
    <source>
        <dbReference type="ARBA" id="ARBA00022630"/>
    </source>
</evidence>
<dbReference type="Pfam" id="PF00296">
    <property type="entry name" value="Bac_luciferase"/>
    <property type="match status" value="1"/>
</dbReference>
<sequence length="294" mass="31865">MRFGITYSTPYYGIDPDRIVTFARLAEACGFESLYVPEHIVLYPGATVGPYEIPPSLPYADPLDCLTFVAAATERILLGTGVLLLPYHHPVILAKRLATIDVLSRGRMRLLTAGLGALPGEARAVGVDFAGRGRRADEAIDVLRLLWAGGEEGVSFAGEFFSFDDLCSFPKPHQATRLPIHIGGSSRAAARRAGRLGDGYFPGGALHPDERAVQWELVRASAAAAGRDPEALEYTRFGSIDMDVERVEELAAQGVTRIVVNATATEPDLQREELSAFARRFGLVDDGTRRPGVR</sequence>
<feature type="domain" description="Luciferase-like" evidence="5">
    <location>
        <begin position="11"/>
        <end position="251"/>
    </location>
</feature>
<name>A0ABW8A1I2_9ACTN</name>
<dbReference type="InterPro" id="IPR036661">
    <property type="entry name" value="Luciferase-like_sf"/>
</dbReference>
<protein>
    <submittedName>
        <fullName evidence="6">TIGR03619 family F420-dependent LLM class oxidoreductase</fullName>
        <ecNumber evidence="6">1.-.-.-</ecNumber>
    </submittedName>
</protein>
<dbReference type="SUPFAM" id="SSF51679">
    <property type="entry name" value="Bacterial luciferase-like"/>
    <property type="match status" value="1"/>
</dbReference>
<keyword evidence="2" id="KW-0288">FMN</keyword>
<keyword evidence="1" id="KW-0285">Flavoprotein</keyword>
<dbReference type="NCBIfam" id="TIGR03619">
    <property type="entry name" value="F420_Rv2161c"/>
    <property type="match status" value="1"/>
</dbReference>
<evidence type="ECO:0000313" key="7">
    <source>
        <dbReference type="Proteomes" id="UP001612928"/>
    </source>
</evidence>
<accession>A0ABW8A1I2</accession>
<dbReference type="InterPro" id="IPR019921">
    <property type="entry name" value="Lucif-like_OxRdtase_Rv2161c"/>
</dbReference>
<organism evidence="6 7">
    <name type="scientific">Nonomuraea indica</name>
    <dbReference type="NCBI Taxonomy" id="1581193"/>
    <lineage>
        <taxon>Bacteria</taxon>
        <taxon>Bacillati</taxon>
        <taxon>Actinomycetota</taxon>
        <taxon>Actinomycetes</taxon>
        <taxon>Streptosporangiales</taxon>
        <taxon>Streptosporangiaceae</taxon>
        <taxon>Nonomuraea</taxon>
    </lineage>
</organism>
<dbReference type="RefSeq" id="WP_397020418.1">
    <property type="nucleotide sequence ID" value="NZ_JBITMB010000003.1"/>
</dbReference>
<dbReference type="PANTHER" id="PTHR42847:SF4">
    <property type="entry name" value="ALKANESULFONATE MONOOXYGENASE-RELATED"/>
    <property type="match status" value="1"/>
</dbReference>
<evidence type="ECO:0000256" key="3">
    <source>
        <dbReference type="ARBA" id="ARBA00023002"/>
    </source>
</evidence>
<dbReference type="GO" id="GO:0016491">
    <property type="term" value="F:oxidoreductase activity"/>
    <property type="evidence" value="ECO:0007669"/>
    <property type="project" value="UniProtKB-KW"/>
</dbReference>
<evidence type="ECO:0000256" key="4">
    <source>
        <dbReference type="ARBA" id="ARBA00023033"/>
    </source>
</evidence>
<evidence type="ECO:0000256" key="2">
    <source>
        <dbReference type="ARBA" id="ARBA00022643"/>
    </source>
</evidence>
<proteinExistence type="predicted"/>
<comment type="caution">
    <text evidence="6">The sequence shown here is derived from an EMBL/GenBank/DDBJ whole genome shotgun (WGS) entry which is preliminary data.</text>
</comment>